<evidence type="ECO:0000313" key="2">
    <source>
        <dbReference type="Proteomes" id="UP000095728"/>
    </source>
</evidence>
<comment type="caution">
    <text evidence="1">The sequence shown here is derived from an EMBL/GenBank/DDBJ whole genome shotgun (WGS) entry which is preliminary data.</text>
</comment>
<name>A0A1E5RP28_9ASCO</name>
<dbReference type="InterPro" id="IPR019419">
    <property type="entry name" value="AIM19"/>
</dbReference>
<dbReference type="FunCoup" id="A0A1E5RP28">
    <property type="interactions" value="35"/>
</dbReference>
<sequence length="153" mass="16741">MSSPPPVPAVPNVQSNKSLFKALYETSKTPYPAILASSTYLAQSLFAEPQPIKQVQSTKLWSSSSVTKFVMANPSKINNFLFGSVMGAASFMIIDGDLENGSGLAGIWSALYLIVNRKYLAMGLKHLRVQPVFANSLALFNAVIYGRRYLFDL</sequence>
<organism evidence="1 2">
    <name type="scientific">Hanseniaspora osmophila</name>
    <dbReference type="NCBI Taxonomy" id="56408"/>
    <lineage>
        <taxon>Eukaryota</taxon>
        <taxon>Fungi</taxon>
        <taxon>Dikarya</taxon>
        <taxon>Ascomycota</taxon>
        <taxon>Saccharomycotina</taxon>
        <taxon>Saccharomycetes</taxon>
        <taxon>Saccharomycodales</taxon>
        <taxon>Saccharomycodaceae</taxon>
        <taxon>Hanseniaspora</taxon>
    </lineage>
</organism>
<evidence type="ECO:0000313" key="1">
    <source>
        <dbReference type="EMBL" id="OEJ88463.1"/>
    </source>
</evidence>
<reference evidence="2" key="1">
    <citation type="journal article" date="2016" name="Genome Announc.">
        <title>Genome sequences of three species of Hanseniaspora isolated from spontaneous wine fermentations.</title>
        <authorList>
            <person name="Sternes P.R."/>
            <person name="Lee D."/>
            <person name="Kutyna D.R."/>
            <person name="Borneman A.R."/>
        </authorList>
    </citation>
    <scope>NUCLEOTIDE SEQUENCE [LARGE SCALE GENOMIC DNA]</scope>
    <source>
        <strain evidence="2">AWRI3579</strain>
    </source>
</reference>
<protein>
    <submittedName>
        <fullName evidence="1">Altered inheritance of mitochondria protein 19, mitochondrial</fullName>
    </submittedName>
</protein>
<dbReference type="AlphaFoldDB" id="A0A1E5RP28"/>
<dbReference type="PANTHER" id="PTHR28177:SF1">
    <property type="entry name" value="ALTERED INHERITANCE OF MITOCHONDRIA PROTEIN 19, MITOCHONDRIAL"/>
    <property type="match status" value="1"/>
</dbReference>
<dbReference type="PANTHER" id="PTHR28177">
    <property type="entry name" value="ALTERED INHERITANCE OF MITOCHONDRIA PROTEIN 19, MITOCHONDRIAL"/>
    <property type="match status" value="1"/>
</dbReference>
<dbReference type="GO" id="GO:0005739">
    <property type="term" value="C:mitochondrion"/>
    <property type="evidence" value="ECO:0007669"/>
    <property type="project" value="TreeGrafter"/>
</dbReference>
<proteinExistence type="predicted"/>
<gene>
    <name evidence="1" type="ORF">AWRI3579_g865</name>
</gene>
<dbReference type="Proteomes" id="UP000095728">
    <property type="component" value="Unassembled WGS sequence"/>
</dbReference>
<dbReference type="Pfam" id="PF10315">
    <property type="entry name" value="Aim19"/>
    <property type="match status" value="1"/>
</dbReference>
<dbReference type="InParanoid" id="A0A1E5RP28"/>
<dbReference type="EMBL" id="LPNM01000005">
    <property type="protein sequence ID" value="OEJ88463.1"/>
    <property type="molecule type" value="Genomic_DNA"/>
</dbReference>
<keyword evidence="2" id="KW-1185">Reference proteome</keyword>
<accession>A0A1E5RP28</accession>
<dbReference type="OrthoDB" id="5554402at2759"/>